<proteinExistence type="predicted"/>
<comment type="caution">
    <text evidence="1">The sequence shown here is derived from an EMBL/GenBank/DDBJ whole genome shotgun (WGS) entry which is preliminary data.</text>
</comment>
<organism evidence="1 2">
    <name type="scientific">Loktanella gaetbuli</name>
    <dbReference type="NCBI Taxonomy" id="2881335"/>
    <lineage>
        <taxon>Bacteria</taxon>
        <taxon>Pseudomonadati</taxon>
        <taxon>Pseudomonadota</taxon>
        <taxon>Alphaproteobacteria</taxon>
        <taxon>Rhodobacterales</taxon>
        <taxon>Roseobacteraceae</taxon>
        <taxon>Loktanella</taxon>
    </lineage>
</organism>
<accession>A0ABS8BYP0</accession>
<evidence type="ECO:0000313" key="1">
    <source>
        <dbReference type="EMBL" id="MCB5200848.1"/>
    </source>
</evidence>
<dbReference type="Proteomes" id="UP001138961">
    <property type="component" value="Unassembled WGS sequence"/>
</dbReference>
<gene>
    <name evidence="1" type="ORF">LGQ03_16545</name>
</gene>
<keyword evidence="2" id="KW-1185">Reference proteome</keyword>
<sequence length="59" mass="6655">MIALQLGAGRLRFTFTIDRLGLAIRMPFIGEMAWTRAMRPTFDRWRDVSDGKGVGVVVT</sequence>
<evidence type="ECO:0000313" key="2">
    <source>
        <dbReference type="Proteomes" id="UP001138961"/>
    </source>
</evidence>
<protein>
    <submittedName>
        <fullName evidence="1">Uncharacterized protein</fullName>
    </submittedName>
</protein>
<reference evidence="1" key="1">
    <citation type="submission" date="2021-10" db="EMBL/GenBank/DDBJ databases">
        <title>Loktanella gaetbuli sp. nov., isolated from a tidal flat.</title>
        <authorList>
            <person name="Park S."/>
            <person name="Yoon J.-H."/>
        </authorList>
    </citation>
    <scope>NUCLEOTIDE SEQUENCE</scope>
    <source>
        <strain evidence="1">TSTF-M6</strain>
    </source>
</reference>
<dbReference type="EMBL" id="JAJATZ010000015">
    <property type="protein sequence ID" value="MCB5200848.1"/>
    <property type="molecule type" value="Genomic_DNA"/>
</dbReference>
<name>A0ABS8BYP0_9RHOB</name>
<dbReference type="RefSeq" id="WP_226749297.1">
    <property type="nucleotide sequence ID" value="NZ_JAJATZ010000015.1"/>
</dbReference>